<keyword evidence="2" id="KW-1185">Reference proteome</keyword>
<organism evidence="1 2">
    <name type="scientific">Cichorium intybus</name>
    <name type="common">Chicory</name>
    <dbReference type="NCBI Taxonomy" id="13427"/>
    <lineage>
        <taxon>Eukaryota</taxon>
        <taxon>Viridiplantae</taxon>
        <taxon>Streptophyta</taxon>
        <taxon>Embryophyta</taxon>
        <taxon>Tracheophyta</taxon>
        <taxon>Spermatophyta</taxon>
        <taxon>Magnoliopsida</taxon>
        <taxon>eudicotyledons</taxon>
        <taxon>Gunneridae</taxon>
        <taxon>Pentapetalae</taxon>
        <taxon>asterids</taxon>
        <taxon>campanulids</taxon>
        <taxon>Asterales</taxon>
        <taxon>Asteraceae</taxon>
        <taxon>Cichorioideae</taxon>
        <taxon>Cichorieae</taxon>
        <taxon>Cichoriinae</taxon>
        <taxon>Cichorium</taxon>
    </lineage>
</organism>
<dbReference type="Proteomes" id="UP001055811">
    <property type="component" value="Linkage Group LG08"/>
</dbReference>
<name>A0ACB8ZPH5_CICIN</name>
<reference evidence="1 2" key="2">
    <citation type="journal article" date="2022" name="Mol. Ecol. Resour.">
        <title>The genomes of chicory, endive, great burdock and yacon provide insights into Asteraceae paleo-polyploidization history and plant inulin production.</title>
        <authorList>
            <person name="Fan W."/>
            <person name="Wang S."/>
            <person name="Wang H."/>
            <person name="Wang A."/>
            <person name="Jiang F."/>
            <person name="Liu H."/>
            <person name="Zhao H."/>
            <person name="Xu D."/>
            <person name="Zhang Y."/>
        </authorList>
    </citation>
    <scope>NUCLEOTIDE SEQUENCE [LARGE SCALE GENOMIC DNA]</scope>
    <source>
        <strain evidence="2">cv. Punajuju</strain>
        <tissue evidence="1">Leaves</tissue>
    </source>
</reference>
<dbReference type="EMBL" id="CM042016">
    <property type="protein sequence ID" value="KAI3699462.1"/>
    <property type="molecule type" value="Genomic_DNA"/>
</dbReference>
<gene>
    <name evidence="1" type="ORF">L2E82_43798</name>
</gene>
<evidence type="ECO:0000313" key="1">
    <source>
        <dbReference type="EMBL" id="KAI3699462.1"/>
    </source>
</evidence>
<comment type="caution">
    <text evidence="1">The sequence shown here is derived from an EMBL/GenBank/DDBJ whole genome shotgun (WGS) entry which is preliminary data.</text>
</comment>
<sequence length="125" mass="12963">MKSLDPPLWKSKGLKLTSDSGKTYSIADFFHENVPKLEESVLGPGAGAGVGCGVGLGLGLVGGVGFRGSEWNQIARITFGFGIGCGVGLGFGFGQGFGFGSSWETLKSRVVKRNPGLKKGIEIQV</sequence>
<protein>
    <submittedName>
        <fullName evidence="1">Uncharacterized protein</fullName>
    </submittedName>
</protein>
<reference evidence="2" key="1">
    <citation type="journal article" date="2022" name="Mol. Ecol. Resour.">
        <title>The genomes of chicory, endive, great burdock and yacon provide insights into Asteraceae palaeo-polyploidization history and plant inulin production.</title>
        <authorList>
            <person name="Fan W."/>
            <person name="Wang S."/>
            <person name="Wang H."/>
            <person name="Wang A."/>
            <person name="Jiang F."/>
            <person name="Liu H."/>
            <person name="Zhao H."/>
            <person name="Xu D."/>
            <person name="Zhang Y."/>
        </authorList>
    </citation>
    <scope>NUCLEOTIDE SEQUENCE [LARGE SCALE GENOMIC DNA]</scope>
    <source>
        <strain evidence="2">cv. Punajuju</strain>
    </source>
</reference>
<proteinExistence type="predicted"/>
<accession>A0ACB8ZPH5</accession>
<evidence type="ECO:0000313" key="2">
    <source>
        <dbReference type="Proteomes" id="UP001055811"/>
    </source>
</evidence>